<dbReference type="EMBL" id="JAMSHJ010000003">
    <property type="protein sequence ID" value="KAI5426941.1"/>
    <property type="molecule type" value="Genomic_DNA"/>
</dbReference>
<protein>
    <submittedName>
        <fullName evidence="1">Uncharacterized protein</fullName>
    </submittedName>
</protein>
<dbReference type="AlphaFoldDB" id="A0A9D4XT52"/>
<evidence type="ECO:0000313" key="2">
    <source>
        <dbReference type="Proteomes" id="UP001058974"/>
    </source>
</evidence>
<accession>A0A9D4XT52</accession>
<proteinExistence type="predicted"/>
<dbReference type="Gramene" id="Psat03G0239000-T1">
    <property type="protein sequence ID" value="KAI5426941.1"/>
    <property type="gene ID" value="KIW84_032390"/>
</dbReference>
<organism evidence="1 2">
    <name type="scientific">Pisum sativum</name>
    <name type="common">Garden pea</name>
    <name type="synonym">Lathyrus oleraceus</name>
    <dbReference type="NCBI Taxonomy" id="3888"/>
    <lineage>
        <taxon>Eukaryota</taxon>
        <taxon>Viridiplantae</taxon>
        <taxon>Streptophyta</taxon>
        <taxon>Embryophyta</taxon>
        <taxon>Tracheophyta</taxon>
        <taxon>Spermatophyta</taxon>
        <taxon>Magnoliopsida</taxon>
        <taxon>eudicotyledons</taxon>
        <taxon>Gunneridae</taxon>
        <taxon>Pentapetalae</taxon>
        <taxon>rosids</taxon>
        <taxon>fabids</taxon>
        <taxon>Fabales</taxon>
        <taxon>Fabaceae</taxon>
        <taxon>Papilionoideae</taxon>
        <taxon>50 kb inversion clade</taxon>
        <taxon>NPAAA clade</taxon>
        <taxon>Hologalegina</taxon>
        <taxon>IRL clade</taxon>
        <taxon>Fabeae</taxon>
        <taxon>Lathyrus</taxon>
    </lineage>
</organism>
<dbReference type="InterPro" id="IPR036691">
    <property type="entry name" value="Endo/exonu/phosph_ase_sf"/>
</dbReference>
<dbReference type="Proteomes" id="UP001058974">
    <property type="component" value="Chromosome 3"/>
</dbReference>
<dbReference type="PANTHER" id="PTHR35218:SF7">
    <property type="entry name" value="ENDONUCLEASE_EXONUCLEASE_PHOSPHATASE"/>
    <property type="match status" value="1"/>
</dbReference>
<dbReference type="Gene3D" id="3.60.10.10">
    <property type="entry name" value="Endonuclease/exonuclease/phosphatase"/>
    <property type="match status" value="2"/>
</dbReference>
<gene>
    <name evidence="1" type="ORF">KIW84_032390</name>
</gene>
<evidence type="ECO:0000313" key="1">
    <source>
        <dbReference type="EMBL" id="KAI5426941.1"/>
    </source>
</evidence>
<dbReference type="PANTHER" id="PTHR35218">
    <property type="entry name" value="RNASE H DOMAIN-CONTAINING PROTEIN"/>
    <property type="match status" value="1"/>
</dbReference>
<name>A0A9D4XT52_PEA</name>
<sequence>MLNCRGASSKAFLQVCRNYIRECYPDIFITLETRFDREKLRDKLKVLGFDGYDFADDQRHAEGIEMAWKKEKATIPIDRNHLQFIHSKVKQVNGEECYFTTIYASPIKEGRKEMWEELQKGNKYTWRCKISHEGVRVYERLDRALCNDNRRIQFSDAQVKVLTRVEFSDHHPVLVSLKDNARRDLVKALKFECVMVLEETYEHMIKGLGMKVVV</sequence>
<keyword evidence="2" id="KW-1185">Reference proteome</keyword>
<reference evidence="1 2" key="1">
    <citation type="journal article" date="2022" name="Nat. Genet.">
        <title>Improved pea reference genome and pan-genome highlight genomic features and evolutionary characteristics.</title>
        <authorList>
            <person name="Yang T."/>
            <person name="Liu R."/>
            <person name="Luo Y."/>
            <person name="Hu S."/>
            <person name="Wang D."/>
            <person name="Wang C."/>
            <person name="Pandey M.K."/>
            <person name="Ge S."/>
            <person name="Xu Q."/>
            <person name="Li N."/>
            <person name="Li G."/>
            <person name="Huang Y."/>
            <person name="Saxena R.K."/>
            <person name="Ji Y."/>
            <person name="Li M."/>
            <person name="Yan X."/>
            <person name="He Y."/>
            <person name="Liu Y."/>
            <person name="Wang X."/>
            <person name="Xiang C."/>
            <person name="Varshney R.K."/>
            <person name="Ding H."/>
            <person name="Gao S."/>
            <person name="Zong X."/>
        </authorList>
    </citation>
    <scope>NUCLEOTIDE SEQUENCE [LARGE SCALE GENOMIC DNA]</scope>
    <source>
        <strain evidence="1 2">cv. Zhongwan 6</strain>
    </source>
</reference>
<comment type="caution">
    <text evidence="1">The sequence shown here is derived from an EMBL/GenBank/DDBJ whole genome shotgun (WGS) entry which is preliminary data.</text>
</comment>
<dbReference type="SUPFAM" id="SSF56219">
    <property type="entry name" value="DNase I-like"/>
    <property type="match status" value="1"/>
</dbReference>